<dbReference type="InterPro" id="IPR029044">
    <property type="entry name" value="Nucleotide-diphossugar_trans"/>
</dbReference>
<dbReference type="AlphaFoldDB" id="A0AAJ6QU86"/>
<organism evidence="8 9">
    <name type="scientific">Galendromus occidentalis</name>
    <name type="common">western predatory mite</name>
    <dbReference type="NCBI Taxonomy" id="34638"/>
    <lineage>
        <taxon>Eukaryota</taxon>
        <taxon>Metazoa</taxon>
        <taxon>Ecdysozoa</taxon>
        <taxon>Arthropoda</taxon>
        <taxon>Chelicerata</taxon>
        <taxon>Arachnida</taxon>
        <taxon>Acari</taxon>
        <taxon>Parasitiformes</taxon>
        <taxon>Mesostigmata</taxon>
        <taxon>Gamasina</taxon>
        <taxon>Phytoseioidea</taxon>
        <taxon>Phytoseiidae</taxon>
        <taxon>Typhlodrominae</taxon>
        <taxon>Galendromus</taxon>
    </lineage>
</organism>
<gene>
    <name evidence="9" type="primary">LOC100901836</name>
</gene>
<evidence type="ECO:0000256" key="6">
    <source>
        <dbReference type="ARBA" id="ARBA00023180"/>
    </source>
</evidence>
<evidence type="ECO:0000256" key="1">
    <source>
        <dbReference type="ARBA" id="ARBA00004606"/>
    </source>
</evidence>
<dbReference type="GO" id="GO:0015020">
    <property type="term" value="F:glucuronosyltransferase activity"/>
    <property type="evidence" value="ECO:0007669"/>
    <property type="project" value="TreeGrafter"/>
</dbReference>
<keyword evidence="5" id="KW-0472">Membrane</keyword>
<comment type="subcellular location">
    <subcellularLocation>
        <location evidence="1">Membrane</location>
        <topology evidence="1">Single-pass type II membrane protein</topology>
    </subcellularLocation>
</comment>
<dbReference type="GO" id="GO:0042285">
    <property type="term" value="F:xylosyltransferase activity"/>
    <property type="evidence" value="ECO:0007669"/>
    <property type="project" value="TreeGrafter"/>
</dbReference>
<evidence type="ECO:0000256" key="4">
    <source>
        <dbReference type="ARBA" id="ARBA00022989"/>
    </source>
</evidence>
<protein>
    <submittedName>
        <fullName evidence="9">LARGE xylosyl- and glucuronyltransferase 2</fullName>
    </submittedName>
</protein>
<evidence type="ECO:0000256" key="5">
    <source>
        <dbReference type="ARBA" id="ARBA00023136"/>
    </source>
</evidence>
<feature type="chain" id="PRO_5042486701" evidence="7">
    <location>
        <begin position="21"/>
        <end position="521"/>
    </location>
</feature>
<sequence>MGLLVTYFVTLIFLLSPCGGNLLLSDRWWIDQSPVSWAIQCHYPTNPRGDGSSSLCAKTLHINCRQSSVRAVYQNVVLKTPASELVLSVRANGEQLETAAVSYFLGLLAMIDLRPSGKAFVEVPIDTSRLTGHPSDEPIPAYATYVAPPNKTFDSITLMAGCHGYIGSVYLSEMEMVAMLDGTPVKGSPCRSELEPVEREYGKIHPYKPVYLLGEPHQGDFGGLRDDISLVTQVSMDRLGVLEHTLDQWDMPVSLVIYAPLKALRNADDDWQRLYISKKVTAFKLHPSSVVCLVYASSVSEQYPINSLRNIAIKQAHSQFLLLADADFQPSPDLAPKVLPLIRNRTKKFLKSAVVIPAFEYADVPHKSDVVAANKHELMQLIHAQGIVCPFRRQDAPQSHAATDYWRWYTAREPYEVHLFSDKFEPYLVIEKNAHLPLYWEKFVGYGMNKISHMTELRVAGYNLWVAPDSWLIHVPHRLSTHFADHLQNATYRLSNRALRFEFQDHLRYKYGLECNDERVF</sequence>
<evidence type="ECO:0000256" key="2">
    <source>
        <dbReference type="ARBA" id="ARBA00022692"/>
    </source>
</evidence>
<name>A0AAJ6QU86_9ACAR</name>
<accession>A0AAJ6QU86</accession>
<dbReference type="GO" id="GO:0016020">
    <property type="term" value="C:membrane"/>
    <property type="evidence" value="ECO:0007669"/>
    <property type="project" value="UniProtKB-SubCell"/>
</dbReference>
<dbReference type="Proteomes" id="UP000694867">
    <property type="component" value="Unplaced"/>
</dbReference>
<evidence type="ECO:0000256" key="7">
    <source>
        <dbReference type="SAM" id="SignalP"/>
    </source>
</evidence>
<keyword evidence="4" id="KW-1133">Transmembrane helix</keyword>
<dbReference type="GO" id="GO:0035269">
    <property type="term" value="P:protein O-linked glycosylation via mannose"/>
    <property type="evidence" value="ECO:0007669"/>
    <property type="project" value="TreeGrafter"/>
</dbReference>
<dbReference type="SUPFAM" id="SSF53448">
    <property type="entry name" value="Nucleotide-diphospho-sugar transferases"/>
    <property type="match status" value="1"/>
</dbReference>
<keyword evidence="8" id="KW-1185">Reference proteome</keyword>
<dbReference type="InterPro" id="IPR051292">
    <property type="entry name" value="Xyl/GlcA_transferase"/>
</dbReference>
<dbReference type="RefSeq" id="XP_003744116.2">
    <property type="nucleotide sequence ID" value="XM_003744068.3"/>
</dbReference>
<dbReference type="KEGG" id="goe:100901836"/>
<dbReference type="PANTHER" id="PTHR12270">
    <property type="entry name" value="GLYCOSYLTRANSFERASE-RELATED"/>
    <property type="match status" value="1"/>
</dbReference>
<keyword evidence="7" id="KW-0732">Signal</keyword>
<keyword evidence="6" id="KW-0325">Glycoprotein</keyword>
<feature type="signal peptide" evidence="7">
    <location>
        <begin position="1"/>
        <end position="20"/>
    </location>
</feature>
<keyword evidence="3" id="KW-0735">Signal-anchor</keyword>
<evidence type="ECO:0000313" key="8">
    <source>
        <dbReference type="Proteomes" id="UP000694867"/>
    </source>
</evidence>
<dbReference type="Pfam" id="PF13896">
    <property type="entry name" value="Glyco_transf_49"/>
    <property type="match status" value="1"/>
</dbReference>
<evidence type="ECO:0000313" key="9">
    <source>
        <dbReference type="RefSeq" id="XP_003744116.2"/>
    </source>
</evidence>
<proteinExistence type="predicted"/>
<reference evidence="9" key="1">
    <citation type="submission" date="2025-08" db="UniProtKB">
        <authorList>
            <consortium name="RefSeq"/>
        </authorList>
    </citation>
    <scope>IDENTIFICATION</scope>
</reference>
<dbReference type="Gene3D" id="3.90.550.10">
    <property type="entry name" value="Spore Coat Polysaccharide Biosynthesis Protein SpsA, Chain A"/>
    <property type="match status" value="1"/>
</dbReference>
<evidence type="ECO:0000256" key="3">
    <source>
        <dbReference type="ARBA" id="ARBA00022968"/>
    </source>
</evidence>
<dbReference type="GeneID" id="100901836"/>
<keyword evidence="2" id="KW-0812">Transmembrane</keyword>
<dbReference type="PANTHER" id="PTHR12270:SF52">
    <property type="entry name" value="GLYCOSYLTRANSFERASE-LIKE PROTEIN GNT13-RELATED"/>
    <property type="match status" value="1"/>
</dbReference>